<dbReference type="AlphaFoldDB" id="A0A0A9DIT0"/>
<sequence>MMLSELLDVGGPASFSASLLGGFLVSLLTRNVPASLSTVHKLKCSDLLTSDESHTLSSAN</sequence>
<reference evidence="1" key="1">
    <citation type="submission" date="2014-09" db="EMBL/GenBank/DDBJ databases">
        <authorList>
            <person name="Magalhaes I.L.F."/>
            <person name="Oliveira U."/>
            <person name="Santos F.R."/>
            <person name="Vidigal T.H.D.A."/>
            <person name="Brescovit A.D."/>
            <person name="Santos A.J."/>
        </authorList>
    </citation>
    <scope>NUCLEOTIDE SEQUENCE</scope>
    <source>
        <tissue evidence="1">Shoot tissue taken approximately 20 cm above the soil surface</tissue>
    </source>
</reference>
<proteinExistence type="predicted"/>
<name>A0A0A9DIT0_ARUDO</name>
<evidence type="ECO:0000313" key="1">
    <source>
        <dbReference type="EMBL" id="JAD87706.1"/>
    </source>
</evidence>
<organism evidence="1">
    <name type="scientific">Arundo donax</name>
    <name type="common">Giant reed</name>
    <name type="synonym">Donax arundinaceus</name>
    <dbReference type="NCBI Taxonomy" id="35708"/>
    <lineage>
        <taxon>Eukaryota</taxon>
        <taxon>Viridiplantae</taxon>
        <taxon>Streptophyta</taxon>
        <taxon>Embryophyta</taxon>
        <taxon>Tracheophyta</taxon>
        <taxon>Spermatophyta</taxon>
        <taxon>Magnoliopsida</taxon>
        <taxon>Liliopsida</taxon>
        <taxon>Poales</taxon>
        <taxon>Poaceae</taxon>
        <taxon>PACMAD clade</taxon>
        <taxon>Arundinoideae</taxon>
        <taxon>Arundineae</taxon>
        <taxon>Arundo</taxon>
    </lineage>
</organism>
<dbReference type="EMBL" id="GBRH01210189">
    <property type="protein sequence ID" value="JAD87706.1"/>
    <property type="molecule type" value="Transcribed_RNA"/>
</dbReference>
<accession>A0A0A9DIT0</accession>
<reference evidence="1" key="2">
    <citation type="journal article" date="2015" name="Data Brief">
        <title>Shoot transcriptome of the giant reed, Arundo donax.</title>
        <authorList>
            <person name="Barrero R.A."/>
            <person name="Guerrero F.D."/>
            <person name="Moolhuijzen P."/>
            <person name="Goolsby J.A."/>
            <person name="Tidwell J."/>
            <person name="Bellgard S.E."/>
            <person name="Bellgard M.I."/>
        </authorList>
    </citation>
    <scope>NUCLEOTIDE SEQUENCE</scope>
    <source>
        <tissue evidence="1">Shoot tissue taken approximately 20 cm above the soil surface</tissue>
    </source>
</reference>
<protein>
    <submittedName>
        <fullName evidence="1">Uncharacterized protein</fullName>
    </submittedName>
</protein>